<organism evidence="1 2">
    <name type="scientific">Occallatibacter riparius</name>
    <dbReference type="NCBI Taxonomy" id="1002689"/>
    <lineage>
        <taxon>Bacteria</taxon>
        <taxon>Pseudomonadati</taxon>
        <taxon>Acidobacteriota</taxon>
        <taxon>Terriglobia</taxon>
        <taxon>Terriglobales</taxon>
        <taxon>Acidobacteriaceae</taxon>
        <taxon>Occallatibacter</taxon>
    </lineage>
</organism>
<dbReference type="InterPro" id="IPR029021">
    <property type="entry name" value="Prot-tyrosine_phosphatase-like"/>
</dbReference>
<keyword evidence="2" id="KW-1185">Reference proteome</keyword>
<proteinExistence type="predicted"/>
<dbReference type="Proteomes" id="UP001059380">
    <property type="component" value="Chromosome"/>
</dbReference>
<dbReference type="AlphaFoldDB" id="A0A9J7BSE3"/>
<dbReference type="Gene3D" id="3.90.190.10">
    <property type="entry name" value="Protein tyrosine phosphatase superfamily"/>
    <property type="match status" value="1"/>
</dbReference>
<reference evidence="1" key="1">
    <citation type="submission" date="2021-04" db="EMBL/GenBank/DDBJ databases">
        <title>Phylogenetic analysis of Acidobacteriaceae.</title>
        <authorList>
            <person name="Qiu L."/>
            <person name="Zhang Q."/>
        </authorList>
    </citation>
    <scope>NUCLEOTIDE SEQUENCE</scope>
    <source>
        <strain evidence="1">DSM 25168</strain>
    </source>
</reference>
<accession>A0A9J7BSE3</accession>
<evidence type="ECO:0000313" key="2">
    <source>
        <dbReference type="Proteomes" id="UP001059380"/>
    </source>
</evidence>
<evidence type="ECO:0000313" key="1">
    <source>
        <dbReference type="EMBL" id="UWZ84682.1"/>
    </source>
</evidence>
<dbReference type="Pfam" id="PF22785">
    <property type="entry name" value="Tc-R-P"/>
    <property type="match status" value="1"/>
</dbReference>
<dbReference type="KEGG" id="orp:MOP44_01810"/>
<gene>
    <name evidence="1" type="ORF">MOP44_01810</name>
</gene>
<dbReference type="RefSeq" id="WP_260794188.1">
    <property type="nucleotide sequence ID" value="NZ_CP093313.1"/>
</dbReference>
<sequence>MHEIFWIQDSPELRLAIVMRPRGEDWLESELRHMRENGIETLVSMLEPFEARWLGLDAEESTARQVGLEFLSYPIPDTYVPADVPGFRAFATDLARRLKAGEVIGFHCRGCIGRATIASACALIHLGWSAQKALHAIRKARGVWVPDTPEQEAWILAYQAQS</sequence>
<protein>
    <recommendedName>
        <fullName evidence="3">Tyrosine specific protein phosphatases domain-containing protein</fullName>
    </recommendedName>
</protein>
<dbReference type="EMBL" id="CP093313">
    <property type="protein sequence ID" value="UWZ84682.1"/>
    <property type="molecule type" value="Genomic_DNA"/>
</dbReference>
<evidence type="ECO:0008006" key="3">
    <source>
        <dbReference type="Google" id="ProtNLM"/>
    </source>
</evidence>
<dbReference type="SUPFAM" id="SSF52799">
    <property type="entry name" value="(Phosphotyrosine protein) phosphatases II"/>
    <property type="match status" value="1"/>
</dbReference>
<name>A0A9J7BSE3_9BACT</name>